<evidence type="ECO:0000313" key="4">
    <source>
        <dbReference type="Proteomes" id="UP000095192"/>
    </source>
</evidence>
<dbReference type="InterPro" id="IPR036412">
    <property type="entry name" value="HAD-like_sf"/>
</dbReference>
<gene>
    <name evidence="3" type="ORF">cyc_01736</name>
</gene>
<keyword evidence="4" id="KW-1185">Reference proteome</keyword>
<evidence type="ECO:0000259" key="2">
    <source>
        <dbReference type="PROSITE" id="PS50969"/>
    </source>
</evidence>
<dbReference type="AlphaFoldDB" id="A0A1D3CS48"/>
<feature type="region of interest" description="Disordered" evidence="1">
    <location>
        <begin position="422"/>
        <end position="460"/>
    </location>
</feature>
<dbReference type="CDD" id="cd07521">
    <property type="entry name" value="HAD_FCP1-like"/>
    <property type="match status" value="1"/>
</dbReference>
<name>A0A1D3CS48_9EIME</name>
<sequence length="1112" mass="121937">MLIHRYDLGEPGELPAGSCSKLTLFVDVDETIVYVTPIPLLKVPADRTFAFSEPTPGEGASKAYSATPLPAVSLEEAAAAAESFDPNAPQAILYVYHRPFVKRLLRELRDSGKFEVIAFTAALPEYANPILDTLEEEERLFDHRLYRHHCCRAPRTHNPCKEAATGAAGAEESLWPFAGDMHYYVKDLAYVAANRDLRRCVLLDNSPVSFAAQLENGIYLRPFCGDPGDDELKCLSSMLFQLHKLEDVRSGLKTGLINAAWRSLVKRDNLYELAGIARPPAPEVAPVGTRELSASKITNSKFSQGGSDATKTGPRRPEEIETEQVTLDFRKTTDGQKNGYRVPLPEVTPPPPMSEPQGIQQRNTHAKLRGSASTLASKNKPLREGNKEAFSCGNSASHGGHDVSQPPASNLKEARRHSALLQHPPASARSQRLSRNGFISSSRRGTPRTPRETDQTQKEKDAVHYNACYEAGTARTEAAEAGSLAMRCRSTRSIHGNSRRSLVCAEDSVGKHVYEEGHTVSCLKRQEREGTTWCTCTGKKAVGLRVCPKPQRETPRGCSGSLLGSDSTVSVRAGPGRRSARGLTRHTRNRSEGLSEENRGHYPSNGVRKHNARVPRLQLQGLVSTERDTSGDWISEGEYAQEPSTPGRSLLTPTARKARLANIEQLLEESVNHSRQCPEPASQIRGRFKQPATLYGCPDVQQPVLLCGRQEGAGRLSPEDRYSSRTPVHRHKQSPGVEDKKDMQTDGRPLQDSHPWNSSQLQGHTQMGHYPLYPAKPPQCQVQQDLHVAPHQMPYSQQPANPKMGWPSTTPNRDCSPRPSAIGLNSTNGRYSQGSLHTMQAADGYVSPAGLPQMGLYPSTPRFVTPARDYASLRQQVAGQPPPLRQVSGSTPMASWSANGRSSIQQQPSTPRVFPSQGIPTQMTMQSTGTRHGQQQPPKLFGGRRIRLGDLFKGCREADKSAHGTNLQQVRQGPDACFDTQLRPAVLVRREGSSTTPRSGAQVRMPSAPAPSRPLIVPRTSPMHQQPQGPQMMLPARPAAFFGAPPKAEGTYCRRTLPTTIHEGLNCFPSPLSFYPAQPQHGMPLALNNPWMVRDISRGSLQPSLSALPQFS</sequence>
<feature type="domain" description="FCP1 homology" evidence="2">
    <location>
        <begin position="17"/>
        <end position="242"/>
    </location>
</feature>
<comment type="caution">
    <text evidence="3">The sequence shown here is derived from an EMBL/GenBank/DDBJ whole genome shotgun (WGS) entry which is preliminary data.</text>
</comment>
<dbReference type="InterPro" id="IPR050365">
    <property type="entry name" value="TIM50"/>
</dbReference>
<feature type="compositionally biased region" description="Basic residues" evidence="1">
    <location>
        <begin position="578"/>
        <end position="588"/>
    </location>
</feature>
<proteinExistence type="predicted"/>
<accession>A0A1D3CS48</accession>
<dbReference type="VEuPathDB" id="ToxoDB:cyc_01736"/>
<feature type="region of interest" description="Disordered" evidence="1">
    <location>
        <begin position="712"/>
        <end position="770"/>
    </location>
</feature>
<feature type="compositionally biased region" description="Basic and acidic residues" evidence="1">
    <location>
        <begin position="449"/>
        <end position="460"/>
    </location>
</feature>
<reference evidence="3 4" key="1">
    <citation type="journal article" date="2016" name="BMC Genomics">
        <title>Comparative genomics reveals Cyclospora cayetanensis possesses coccidia-like metabolism and invasion components but unique surface antigens.</title>
        <authorList>
            <person name="Liu S."/>
            <person name="Wang L."/>
            <person name="Zheng H."/>
            <person name="Xu Z."/>
            <person name="Roellig D.M."/>
            <person name="Li N."/>
            <person name="Frace M.A."/>
            <person name="Tang K."/>
            <person name="Arrowood M.J."/>
            <person name="Moss D.M."/>
            <person name="Zhang L."/>
            <person name="Feng Y."/>
            <person name="Xiao L."/>
        </authorList>
    </citation>
    <scope>NUCLEOTIDE SEQUENCE [LARGE SCALE GENOMIC DNA]</scope>
    <source>
        <strain evidence="3 4">CHN_HEN01</strain>
    </source>
</reference>
<dbReference type="SUPFAM" id="SSF56784">
    <property type="entry name" value="HAD-like"/>
    <property type="match status" value="1"/>
</dbReference>
<dbReference type="Proteomes" id="UP000095192">
    <property type="component" value="Unassembled WGS sequence"/>
</dbReference>
<feature type="compositionally biased region" description="Polar residues" evidence="1">
    <location>
        <begin position="887"/>
        <end position="910"/>
    </location>
</feature>
<feature type="region of interest" description="Disordered" evidence="1">
    <location>
        <begin position="550"/>
        <end position="608"/>
    </location>
</feature>
<feature type="compositionally biased region" description="Polar residues" evidence="1">
    <location>
        <begin position="428"/>
        <end position="439"/>
    </location>
</feature>
<dbReference type="SMART" id="SM00577">
    <property type="entry name" value="CPDc"/>
    <property type="match status" value="1"/>
</dbReference>
<dbReference type="EMBL" id="JROU02002170">
    <property type="protein sequence ID" value="OEH74011.1"/>
    <property type="molecule type" value="Genomic_DNA"/>
</dbReference>
<dbReference type="Pfam" id="PF03031">
    <property type="entry name" value="NIF"/>
    <property type="match status" value="1"/>
</dbReference>
<feature type="region of interest" description="Disordered" evidence="1">
    <location>
        <begin position="990"/>
        <end position="1011"/>
    </location>
</feature>
<feature type="compositionally biased region" description="Basic and acidic residues" evidence="1">
    <location>
        <begin position="589"/>
        <end position="600"/>
    </location>
</feature>
<dbReference type="InterPro" id="IPR023214">
    <property type="entry name" value="HAD_sf"/>
</dbReference>
<feature type="compositionally biased region" description="Basic and acidic residues" evidence="1">
    <location>
        <begin position="737"/>
        <end position="751"/>
    </location>
</feature>
<dbReference type="InParanoid" id="A0A1D3CS48"/>
<evidence type="ECO:0000256" key="1">
    <source>
        <dbReference type="SAM" id="MobiDB-lite"/>
    </source>
</evidence>
<feature type="region of interest" description="Disordered" evidence="1">
    <location>
        <begin position="878"/>
        <end position="917"/>
    </location>
</feature>
<protein>
    <submittedName>
        <fullName evidence="3">NLI interacting factor-like phosphatase domain-containing protein</fullName>
    </submittedName>
</protein>
<dbReference type="PANTHER" id="PTHR12210">
    <property type="entry name" value="DULLARD PROTEIN PHOSPHATASE"/>
    <property type="match status" value="1"/>
</dbReference>
<dbReference type="InterPro" id="IPR004274">
    <property type="entry name" value="FCP1_dom"/>
</dbReference>
<evidence type="ECO:0000313" key="3">
    <source>
        <dbReference type="EMBL" id="OEH74011.1"/>
    </source>
</evidence>
<feature type="compositionally biased region" description="Polar residues" evidence="1">
    <location>
        <begin position="295"/>
        <end position="310"/>
    </location>
</feature>
<organism evidence="3 4">
    <name type="scientific">Cyclospora cayetanensis</name>
    <dbReference type="NCBI Taxonomy" id="88456"/>
    <lineage>
        <taxon>Eukaryota</taxon>
        <taxon>Sar</taxon>
        <taxon>Alveolata</taxon>
        <taxon>Apicomplexa</taxon>
        <taxon>Conoidasida</taxon>
        <taxon>Coccidia</taxon>
        <taxon>Eucoccidiorida</taxon>
        <taxon>Eimeriorina</taxon>
        <taxon>Eimeriidae</taxon>
        <taxon>Cyclospora</taxon>
    </lineage>
</organism>
<feature type="region of interest" description="Disordered" evidence="1">
    <location>
        <begin position="295"/>
        <end position="410"/>
    </location>
</feature>
<dbReference type="VEuPathDB" id="ToxoDB:LOC34618695"/>
<dbReference type="Gene3D" id="3.40.50.1000">
    <property type="entry name" value="HAD superfamily/HAD-like"/>
    <property type="match status" value="1"/>
</dbReference>
<feature type="compositionally biased region" description="Polar residues" evidence="1">
    <location>
        <begin position="754"/>
        <end position="765"/>
    </location>
</feature>
<dbReference type="PROSITE" id="PS50969">
    <property type="entry name" value="FCP1"/>
    <property type="match status" value="1"/>
</dbReference>